<sequence>MVLWCEAAFGSALNNLYCAPKGSLKWPCFDLSDEFIFCLFSCTVIGLENVFSGNRLSFLMSLSVFRLVFLHFLEITFSVAEQESFTYSELLKQCSTFIVT</sequence>
<protein>
    <submittedName>
        <fullName evidence="1">Uncharacterized protein</fullName>
    </submittedName>
</protein>
<reference evidence="1" key="2">
    <citation type="journal article" date="2015" name="Fish Shellfish Immunol.">
        <title>Early steps in the European eel (Anguilla anguilla)-Vibrio vulnificus interaction in the gills: Role of the RtxA13 toxin.</title>
        <authorList>
            <person name="Callol A."/>
            <person name="Pajuelo D."/>
            <person name="Ebbesson L."/>
            <person name="Teles M."/>
            <person name="MacKenzie S."/>
            <person name="Amaro C."/>
        </authorList>
    </citation>
    <scope>NUCLEOTIDE SEQUENCE</scope>
</reference>
<evidence type="ECO:0000313" key="1">
    <source>
        <dbReference type="EMBL" id="JAH15167.1"/>
    </source>
</evidence>
<proteinExistence type="predicted"/>
<name>A0A0E9QF70_ANGAN</name>
<dbReference type="EMBL" id="GBXM01093410">
    <property type="protein sequence ID" value="JAH15167.1"/>
    <property type="molecule type" value="Transcribed_RNA"/>
</dbReference>
<reference evidence="1" key="1">
    <citation type="submission" date="2014-11" db="EMBL/GenBank/DDBJ databases">
        <authorList>
            <person name="Amaro Gonzalez C."/>
        </authorList>
    </citation>
    <scope>NUCLEOTIDE SEQUENCE</scope>
</reference>
<accession>A0A0E9QF70</accession>
<dbReference type="AlphaFoldDB" id="A0A0E9QF70"/>
<organism evidence="1">
    <name type="scientific">Anguilla anguilla</name>
    <name type="common">European freshwater eel</name>
    <name type="synonym">Muraena anguilla</name>
    <dbReference type="NCBI Taxonomy" id="7936"/>
    <lineage>
        <taxon>Eukaryota</taxon>
        <taxon>Metazoa</taxon>
        <taxon>Chordata</taxon>
        <taxon>Craniata</taxon>
        <taxon>Vertebrata</taxon>
        <taxon>Euteleostomi</taxon>
        <taxon>Actinopterygii</taxon>
        <taxon>Neopterygii</taxon>
        <taxon>Teleostei</taxon>
        <taxon>Anguilliformes</taxon>
        <taxon>Anguillidae</taxon>
        <taxon>Anguilla</taxon>
    </lineage>
</organism>